<feature type="signal peptide" evidence="1">
    <location>
        <begin position="1"/>
        <end position="19"/>
    </location>
</feature>
<name>A0AA35VE53_LACSI</name>
<sequence length="224" mass="25837">MMRFWQRILILLIFEISKLRDVTKECRELFEKIVFVSKSYLKLKIKDLSDLFSKEVQMLDNFCVSLNKKVDVLANATTQLVEDITTFNKDYPGDLKFNFKQHAKVFEKVDKYLSDFQENFSNVVLSSPSSISKESISAMVSTVESNFKLELAHILDMVLRPPTNAPCLVHVLQGGKIGLVLPRELAKIKVRLWEDYVYSDTHIDSYETNNVNNNNNINHECSSC</sequence>
<gene>
    <name evidence="2" type="ORF">LSALG_LOCUS5110</name>
</gene>
<reference evidence="2" key="1">
    <citation type="submission" date="2023-04" db="EMBL/GenBank/DDBJ databases">
        <authorList>
            <person name="Vijverberg K."/>
            <person name="Xiong W."/>
            <person name="Schranz E."/>
        </authorList>
    </citation>
    <scope>NUCLEOTIDE SEQUENCE</scope>
</reference>
<keyword evidence="3" id="KW-1185">Reference proteome</keyword>
<protein>
    <submittedName>
        <fullName evidence="2">Uncharacterized protein</fullName>
    </submittedName>
</protein>
<keyword evidence="1" id="KW-0732">Signal</keyword>
<accession>A0AA35VE53</accession>
<dbReference type="EMBL" id="OX465086">
    <property type="protein sequence ID" value="CAI9264460.1"/>
    <property type="molecule type" value="Genomic_DNA"/>
</dbReference>
<organism evidence="2 3">
    <name type="scientific">Lactuca saligna</name>
    <name type="common">Willowleaf lettuce</name>
    <dbReference type="NCBI Taxonomy" id="75948"/>
    <lineage>
        <taxon>Eukaryota</taxon>
        <taxon>Viridiplantae</taxon>
        <taxon>Streptophyta</taxon>
        <taxon>Embryophyta</taxon>
        <taxon>Tracheophyta</taxon>
        <taxon>Spermatophyta</taxon>
        <taxon>Magnoliopsida</taxon>
        <taxon>eudicotyledons</taxon>
        <taxon>Gunneridae</taxon>
        <taxon>Pentapetalae</taxon>
        <taxon>asterids</taxon>
        <taxon>campanulids</taxon>
        <taxon>Asterales</taxon>
        <taxon>Asteraceae</taxon>
        <taxon>Cichorioideae</taxon>
        <taxon>Cichorieae</taxon>
        <taxon>Lactucinae</taxon>
        <taxon>Lactuca</taxon>
    </lineage>
</organism>
<proteinExistence type="predicted"/>
<dbReference type="AlphaFoldDB" id="A0AA35VE53"/>
<evidence type="ECO:0000313" key="2">
    <source>
        <dbReference type="EMBL" id="CAI9264460.1"/>
    </source>
</evidence>
<feature type="chain" id="PRO_5041305724" evidence="1">
    <location>
        <begin position="20"/>
        <end position="224"/>
    </location>
</feature>
<evidence type="ECO:0000313" key="3">
    <source>
        <dbReference type="Proteomes" id="UP001177003"/>
    </source>
</evidence>
<evidence type="ECO:0000256" key="1">
    <source>
        <dbReference type="SAM" id="SignalP"/>
    </source>
</evidence>
<dbReference type="Proteomes" id="UP001177003">
    <property type="component" value="Chromosome 0"/>
</dbReference>